<evidence type="ECO:0000313" key="1">
    <source>
        <dbReference type="EMBL" id="GAA3582912.1"/>
    </source>
</evidence>
<dbReference type="Gene3D" id="3.40.50.300">
    <property type="entry name" value="P-loop containing nucleotide triphosphate hydrolases"/>
    <property type="match status" value="3"/>
</dbReference>
<comment type="caution">
    <text evidence="1">The sequence shown here is derived from an EMBL/GenBank/DDBJ whole genome shotgun (WGS) entry which is preliminary data.</text>
</comment>
<dbReference type="NCBIfam" id="NF006743">
    <property type="entry name" value="PRK09270.1-2"/>
    <property type="match status" value="1"/>
</dbReference>
<dbReference type="GO" id="GO:0016301">
    <property type="term" value="F:kinase activity"/>
    <property type="evidence" value="ECO:0007669"/>
    <property type="project" value="UniProtKB-KW"/>
</dbReference>
<keyword evidence="2" id="KW-1185">Reference proteome</keyword>
<dbReference type="EMBL" id="BAABDQ010000020">
    <property type="protein sequence ID" value="GAA3582912.1"/>
    <property type="molecule type" value="Genomic_DNA"/>
</dbReference>
<dbReference type="PANTHER" id="PTHR10285">
    <property type="entry name" value="URIDINE KINASE"/>
    <property type="match status" value="1"/>
</dbReference>
<proteinExistence type="predicted"/>
<dbReference type="RefSeq" id="WP_345569501.1">
    <property type="nucleotide sequence ID" value="NZ_BAABDQ010000020.1"/>
</dbReference>
<keyword evidence="1" id="KW-0418">Kinase</keyword>
<keyword evidence="1" id="KW-0808">Transferase</keyword>
<organism evidence="1 2">
    <name type="scientific">Nonomuraea rosea</name>
    <dbReference type="NCBI Taxonomy" id="638574"/>
    <lineage>
        <taxon>Bacteria</taxon>
        <taxon>Bacillati</taxon>
        <taxon>Actinomycetota</taxon>
        <taxon>Actinomycetes</taxon>
        <taxon>Streptosporangiales</taxon>
        <taxon>Streptosporangiaceae</taxon>
        <taxon>Nonomuraea</taxon>
    </lineage>
</organism>
<sequence length="228" mass="24692">MSHCDVPNPLDLTGEHLVERVRGLAAAGERVVLGIAGCPGAGKSTLAGWLAGRLTAAGLPAVWVPMDGFHLADVELERLGWRRRKGAIDTFDAHGYLALLRRVRAETANIVYAPSFDREIEQPIAGAIPVPPDARVVVSEGNYLLAADGPWRQVRAAMTEVWYADLDDRVRLDRLVKRHVQFGKAPGEAVRWVAEVDEPNAVAIRATRESADLLVDIGALPLSPARSC</sequence>
<protein>
    <submittedName>
        <fullName evidence="1">Nucleoside/nucleotide kinase family protein</fullName>
    </submittedName>
</protein>
<dbReference type="InterPro" id="IPR027417">
    <property type="entry name" value="P-loop_NTPase"/>
</dbReference>
<gene>
    <name evidence="1" type="ORF">GCM10022419_075810</name>
</gene>
<dbReference type="SUPFAM" id="SSF52540">
    <property type="entry name" value="P-loop containing nucleoside triphosphate hydrolases"/>
    <property type="match status" value="1"/>
</dbReference>
<reference evidence="2" key="1">
    <citation type="journal article" date="2019" name="Int. J. Syst. Evol. Microbiol.">
        <title>The Global Catalogue of Microorganisms (GCM) 10K type strain sequencing project: providing services to taxonomists for standard genome sequencing and annotation.</title>
        <authorList>
            <consortium name="The Broad Institute Genomics Platform"/>
            <consortium name="The Broad Institute Genome Sequencing Center for Infectious Disease"/>
            <person name="Wu L."/>
            <person name="Ma J."/>
        </authorList>
    </citation>
    <scope>NUCLEOTIDE SEQUENCE [LARGE SCALE GENOMIC DNA]</scope>
    <source>
        <strain evidence="2">JCM 17326</strain>
    </source>
</reference>
<evidence type="ECO:0000313" key="2">
    <source>
        <dbReference type="Proteomes" id="UP001500630"/>
    </source>
</evidence>
<dbReference type="Proteomes" id="UP001500630">
    <property type="component" value="Unassembled WGS sequence"/>
</dbReference>
<accession>A0ABP6YKK3</accession>
<name>A0ABP6YKK3_9ACTN</name>